<keyword evidence="4" id="KW-1133">Transmembrane helix</keyword>
<evidence type="ECO:0000256" key="2">
    <source>
        <dbReference type="ARBA" id="ARBA00023321"/>
    </source>
</evidence>
<proteinExistence type="predicted"/>
<feature type="compositionally biased region" description="Basic residues" evidence="3">
    <location>
        <begin position="233"/>
        <end position="242"/>
    </location>
</feature>
<feature type="transmembrane region" description="Helical" evidence="4">
    <location>
        <begin position="427"/>
        <end position="449"/>
    </location>
</feature>
<sequence length="452" mass="48871">MTTPRSLPERRNPLVAPKHTPQMNLLIERRRLGQTELSVKPGQIGTSNATKPDNLGMFDYAHLRVPLPKDLQGSGIFTIQRNHSYPESYFLMRRSSDGFISATGMFKAAFPWASTEQEEMEKKYIKSLPQTGEEEVAGNVWISPESALELADEYDMRAWIDALLDPSPIPKGTHDPSKRISTPPRFNTSRVAASPDPPSLLPPVEAMSTRKRSLRSASPTKSMPLAPAPRKIATPKRARRTRPAAGTSTTSSILATSMESARESSQPAEDSVEPESINGDAIAITTPGGIINPADSGIGEVVKIDVKTTTEEAVDGQEPLTTTRLTIETPPSHPQLDFPTDPQAYLDQAKAAIAEANRLTAGRAAGKKRKALEMLEDDSDDSAAAASTNDAAAAAATTSSRPAEDQPNKRLRRTETELRKEKIKRRATLGIAASLAVGAMLPVVMSTFFSAL</sequence>
<evidence type="ECO:0000256" key="3">
    <source>
        <dbReference type="SAM" id="MobiDB-lite"/>
    </source>
</evidence>
<name>A0ABR3PCZ3_9PEZI</name>
<dbReference type="SUPFAM" id="SSF54616">
    <property type="entry name" value="DNA-binding domain of Mlu1-box binding protein MBP1"/>
    <property type="match status" value="1"/>
</dbReference>
<evidence type="ECO:0000256" key="1">
    <source>
        <dbReference type="ARBA" id="ARBA00022969"/>
    </source>
</evidence>
<feature type="region of interest" description="Disordered" evidence="3">
    <location>
        <begin position="378"/>
        <end position="419"/>
    </location>
</feature>
<gene>
    <name evidence="6" type="ORF">AAFC00_006943</name>
</gene>
<dbReference type="InterPro" id="IPR037548">
    <property type="entry name" value="Bqt4"/>
</dbReference>
<feature type="compositionally biased region" description="Basic and acidic residues" evidence="3">
    <location>
        <begin position="402"/>
        <end position="419"/>
    </location>
</feature>
<dbReference type="InterPro" id="IPR036887">
    <property type="entry name" value="HTH_APSES_sf"/>
</dbReference>
<comment type="caution">
    <text evidence="6">The sequence shown here is derived from an EMBL/GenBank/DDBJ whole genome shotgun (WGS) entry which is preliminary data.</text>
</comment>
<dbReference type="SMART" id="SM01252">
    <property type="entry name" value="KilA-N"/>
    <property type="match status" value="1"/>
</dbReference>
<keyword evidence="2" id="KW-0183">Conidiation</keyword>
<dbReference type="PANTHER" id="PTHR38044:SF1">
    <property type="entry name" value="BOUQUET FORMATION PROTEIN 4"/>
    <property type="match status" value="1"/>
</dbReference>
<dbReference type="PANTHER" id="PTHR38044">
    <property type="entry name" value="BOUQUET FORMATION PROTEIN 4"/>
    <property type="match status" value="1"/>
</dbReference>
<evidence type="ECO:0000259" key="5">
    <source>
        <dbReference type="PROSITE" id="PS51299"/>
    </source>
</evidence>
<feature type="region of interest" description="Disordered" evidence="3">
    <location>
        <begin position="166"/>
        <end position="275"/>
    </location>
</feature>
<keyword evidence="7" id="KW-1185">Reference proteome</keyword>
<dbReference type="EMBL" id="JBFMKM010000010">
    <property type="protein sequence ID" value="KAL1303576.1"/>
    <property type="molecule type" value="Genomic_DNA"/>
</dbReference>
<evidence type="ECO:0000313" key="6">
    <source>
        <dbReference type="EMBL" id="KAL1303576.1"/>
    </source>
</evidence>
<organism evidence="6 7">
    <name type="scientific">Neodothiora populina</name>
    <dbReference type="NCBI Taxonomy" id="2781224"/>
    <lineage>
        <taxon>Eukaryota</taxon>
        <taxon>Fungi</taxon>
        <taxon>Dikarya</taxon>
        <taxon>Ascomycota</taxon>
        <taxon>Pezizomycotina</taxon>
        <taxon>Dothideomycetes</taxon>
        <taxon>Dothideomycetidae</taxon>
        <taxon>Dothideales</taxon>
        <taxon>Dothioraceae</taxon>
        <taxon>Neodothiora</taxon>
    </lineage>
</organism>
<keyword evidence="1" id="KW-0749">Sporulation</keyword>
<feature type="compositionally biased region" description="Polar residues" evidence="3">
    <location>
        <begin position="253"/>
        <end position="268"/>
    </location>
</feature>
<evidence type="ECO:0000313" key="7">
    <source>
        <dbReference type="Proteomes" id="UP001562354"/>
    </source>
</evidence>
<dbReference type="RefSeq" id="XP_069199851.1">
    <property type="nucleotide sequence ID" value="XM_069346973.1"/>
</dbReference>
<reference evidence="6 7" key="1">
    <citation type="submission" date="2024-07" db="EMBL/GenBank/DDBJ databases">
        <title>Draft sequence of the Neodothiora populina.</title>
        <authorList>
            <person name="Drown D.D."/>
            <person name="Schuette U.S."/>
            <person name="Buechlein A.B."/>
            <person name="Rusch D.R."/>
            <person name="Winton L.W."/>
            <person name="Adams G.A."/>
        </authorList>
    </citation>
    <scope>NUCLEOTIDE SEQUENCE [LARGE SCALE GENOMIC DNA]</scope>
    <source>
        <strain evidence="6 7">CPC 39397</strain>
    </source>
</reference>
<dbReference type="InterPro" id="IPR003163">
    <property type="entry name" value="Tscrpt_reg_HTH_APSES-type"/>
</dbReference>
<dbReference type="PROSITE" id="PS51299">
    <property type="entry name" value="HTH_APSES"/>
    <property type="match status" value="1"/>
</dbReference>
<evidence type="ECO:0000256" key="4">
    <source>
        <dbReference type="SAM" id="Phobius"/>
    </source>
</evidence>
<dbReference type="Gene3D" id="3.10.260.10">
    <property type="entry name" value="Transcription regulator HTH, APSES-type DNA-binding domain"/>
    <property type="match status" value="1"/>
</dbReference>
<feature type="compositionally biased region" description="Low complexity" evidence="3">
    <location>
        <begin position="382"/>
        <end position="400"/>
    </location>
</feature>
<feature type="compositionally biased region" description="Low complexity" evidence="3">
    <location>
        <begin position="243"/>
        <end position="252"/>
    </location>
</feature>
<dbReference type="GeneID" id="95980642"/>
<keyword evidence="4" id="KW-0812">Transmembrane</keyword>
<dbReference type="InterPro" id="IPR018004">
    <property type="entry name" value="KilA/APSES_HTH"/>
</dbReference>
<keyword evidence="4" id="KW-0472">Membrane</keyword>
<dbReference type="Proteomes" id="UP001562354">
    <property type="component" value="Unassembled WGS sequence"/>
</dbReference>
<accession>A0ABR3PCZ3</accession>
<feature type="domain" description="HTH APSES-type" evidence="5">
    <location>
        <begin position="66"/>
        <end position="176"/>
    </location>
</feature>
<protein>
    <recommendedName>
        <fullName evidence="5">HTH APSES-type domain-containing protein</fullName>
    </recommendedName>
</protein>